<dbReference type="PANTHER" id="PTHR37490:SF2">
    <property type="match status" value="1"/>
</dbReference>
<gene>
    <name evidence="1" type="ORF">NA57DRAFT_53913</name>
</gene>
<dbReference type="PANTHER" id="PTHR37490">
    <property type="entry name" value="EXPRESSED PROTEIN"/>
    <property type="match status" value="1"/>
</dbReference>
<dbReference type="AlphaFoldDB" id="A0A9P4IL62"/>
<reference evidence="1" key="1">
    <citation type="journal article" date="2020" name="Stud. Mycol.">
        <title>101 Dothideomycetes genomes: a test case for predicting lifestyles and emergence of pathogens.</title>
        <authorList>
            <person name="Haridas S."/>
            <person name="Albert R."/>
            <person name="Binder M."/>
            <person name="Bloem J."/>
            <person name="Labutti K."/>
            <person name="Salamov A."/>
            <person name="Andreopoulos B."/>
            <person name="Baker S."/>
            <person name="Barry K."/>
            <person name="Bills G."/>
            <person name="Bluhm B."/>
            <person name="Cannon C."/>
            <person name="Castanera R."/>
            <person name="Culley D."/>
            <person name="Daum C."/>
            <person name="Ezra D."/>
            <person name="Gonzalez J."/>
            <person name="Henrissat B."/>
            <person name="Kuo A."/>
            <person name="Liang C."/>
            <person name="Lipzen A."/>
            <person name="Lutzoni F."/>
            <person name="Magnuson J."/>
            <person name="Mondo S."/>
            <person name="Nolan M."/>
            <person name="Ohm R."/>
            <person name="Pangilinan J."/>
            <person name="Park H.-J."/>
            <person name="Ramirez L."/>
            <person name="Alfaro M."/>
            <person name="Sun H."/>
            <person name="Tritt A."/>
            <person name="Yoshinaga Y."/>
            <person name="Zwiers L.-H."/>
            <person name="Turgeon B."/>
            <person name="Goodwin S."/>
            <person name="Spatafora J."/>
            <person name="Crous P."/>
            <person name="Grigoriev I."/>
        </authorList>
    </citation>
    <scope>NUCLEOTIDE SEQUENCE</scope>
    <source>
        <strain evidence="1">CBS 133067</strain>
    </source>
</reference>
<dbReference type="OrthoDB" id="426718at2759"/>
<dbReference type="Proteomes" id="UP000799772">
    <property type="component" value="Unassembled WGS sequence"/>
</dbReference>
<sequence>MFRYARVLLLSIICVIVILSVLPTQDFQIRSEQFISRTDGPQADTANFSTNWPDSAFGVFVCLKTDDRAWIDEELSFIPQKNRVFYFADDVTAQHHPPLNQGREAMSYLSFIVEHYDDLPDIMVFLHCHCDSPHNNRRFSDRTSPMLSSLNFSHVTKRGFVNLLCDRDGTPGCNPAKVYELHRLSSPSFRNIDMSTHHRLFTQSLADTLRTITADLPKEILVPRGAQFAVTRETVKAVPLQHFELLLARLMHLGPDPGESFRAGQIMENLWHVIFLGADHGVLCAPEDECYCHLYSMCAD</sequence>
<keyword evidence="2" id="KW-1185">Reference proteome</keyword>
<protein>
    <submittedName>
        <fullName evidence="1">Uncharacterized protein</fullName>
    </submittedName>
</protein>
<organism evidence="1 2">
    <name type="scientific">Rhizodiscina lignyota</name>
    <dbReference type="NCBI Taxonomy" id="1504668"/>
    <lineage>
        <taxon>Eukaryota</taxon>
        <taxon>Fungi</taxon>
        <taxon>Dikarya</taxon>
        <taxon>Ascomycota</taxon>
        <taxon>Pezizomycotina</taxon>
        <taxon>Dothideomycetes</taxon>
        <taxon>Pleosporomycetidae</taxon>
        <taxon>Aulographales</taxon>
        <taxon>Rhizodiscinaceae</taxon>
        <taxon>Rhizodiscina</taxon>
    </lineage>
</organism>
<name>A0A9P4IL62_9PEZI</name>
<comment type="caution">
    <text evidence="1">The sequence shown here is derived from an EMBL/GenBank/DDBJ whole genome shotgun (WGS) entry which is preliminary data.</text>
</comment>
<dbReference type="EMBL" id="ML978123">
    <property type="protein sequence ID" value="KAF2101973.1"/>
    <property type="molecule type" value="Genomic_DNA"/>
</dbReference>
<dbReference type="InterPro" id="IPR021838">
    <property type="entry name" value="DUF3431"/>
</dbReference>
<evidence type="ECO:0000313" key="2">
    <source>
        <dbReference type="Proteomes" id="UP000799772"/>
    </source>
</evidence>
<evidence type="ECO:0000313" key="1">
    <source>
        <dbReference type="EMBL" id="KAF2101973.1"/>
    </source>
</evidence>
<dbReference type="Pfam" id="PF11913">
    <property type="entry name" value="DUF3431"/>
    <property type="match status" value="1"/>
</dbReference>
<proteinExistence type="predicted"/>
<accession>A0A9P4IL62</accession>